<proteinExistence type="predicted"/>
<feature type="region of interest" description="Disordered" evidence="1">
    <location>
        <begin position="37"/>
        <end position="70"/>
    </location>
</feature>
<sequence>MKGKATGGLRMFEQDISGSNFESWNITVSVRENDSVEEQNVAEVANRSSPNSPHIVPTDRGFSTPLEPGN</sequence>
<dbReference type="Proteomes" id="UP000078542">
    <property type="component" value="Unassembled WGS sequence"/>
</dbReference>
<keyword evidence="3" id="KW-1185">Reference proteome</keyword>
<evidence type="ECO:0000256" key="1">
    <source>
        <dbReference type="SAM" id="MobiDB-lite"/>
    </source>
</evidence>
<evidence type="ECO:0000313" key="2">
    <source>
        <dbReference type="EMBL" id="KYN05817.1"/>
    </source>
</evidence>
<gene>
    <name evidence="2" type="ORF">ALC62_03296</name>
</gene>
<dbReference type="AlphaFoldDB" id="A0A151ILQ6"/>
<organism evidence="2 3">
    <name type="scientific">Cyphomyrmex costatus</name>
    <dbReference type="NCBI Taxonomy" id="456900"/>
    <lineage>
        <taxon>Eukaryota</taxon>
        <taxon>Metazoa</taxon>
        <taxon>Ecdysozoa</taxon>
        <taxon>Arthropoda</taxon>
        <taxon>Hexapoda</taxon>
        <taxon>Insecta</taxon>
        <taxon>Pterygota</taxon>
        <taxon>Neoptera</taxon>
        <taxon>Endopterygota</taxon>
        <taxon>Hymenoptera</taxon>
        <taxon>Apocrita</taxon>
        <taxon>Aculeata</taxon>
        <taxon>Formicoidea</taxon>
        <taxon>Formicidae</taxon>
        <taxon>Myrmicinae</taxon>
        <taxon>Cyphomyrmex</taxon>
    </lineage>
</organism>
<protein>
    <submittedName>
        <fullName evidence="2">Uncharacterized protein</fullName>
    </submittedName>
</protein>
<evidence type="ECO:0000313" key="3">
    <source>
        <dbReference type="Proteomes" id="UP000078542"/>
    </source>
</evidence>
<reference evidence="2 3" key="1">
    <citation type="submission" date="2016-03" db="EMBL/GenBank/DDBJ databases">
        <title>Cyphomyrmex costatus WGS genome.</title>
        <authorList>
            <person name="Nygaard S."/>
            <person name="Hu H."/>
            <person name="Boomsma J."/>
            <person name="Zhang G."/>
        </authorList>
    </citation>
    <scope>NUCLEOTIDE SEQUENCE [LARGE SCALE GENOMIC DNA]</scope>
    <source>
        <strain evidence="2">MS0001</strain>
        <tissue evidence="2">Whole body</tissue>
    </source>
</reference>
<name>A0A151ILQ6_9HYME</name>
<dbReference type="EMBL" id="KQ977104">
    <property type="protein sequence ID" value="KYN05817.1"/>
    <property type="molecule type" value="Genomic_DNA"/>
</dbReference>
<accession>A0A151ILQ6</accession>